<dbReference type="EMBL" id="OU896708">
    <property type="protein sequence ID" value="CAH1155563.1"/>
    <property type="molecule type" value="Genomic_DNA"/>
</dbReference>
<keyword evidence="3" id="KW-1185">Reference proteome</keyword>
<reference evidence="2" key="2">
    <citation type="submission" date="2022-10" db="EMBL/GenBank/DDBJ databases">
        <authorList>
            <consortium name="ENA_rothamsted_submissions"/>
            <consortium name="culmorum"/>
            <person name="King R."/>
        </authorList>
    </citation>
    <scope>NUCLEOTIDE SEQUENCE</scope>
</reference>
<evidence type="ECO:0000256" key="1">
    <source>
        <dbReference type="SAM" id="MobiDB-lite"/>
    </source>
</evidence>
<evidence type="ECO:0000313" key="3">
    <source>
        <dbReference type="Proteomes" id="UP001153737"/>
    </source>
</evidence>
<feature type="region of interest" description="Disordered" evidence="1">
    <location>
        <begin position="588"/>
        <end position="615"/>
    </location>
</feature>
<evidence type="ECO:0000313" key="2">
    <source>
        <dbReference type="EMBL" id="CAH1155563.1"/>
    </source>
</evidence>
<proteinExistence type="predicted"/>
<feature type="region of interest" description="Disordered" evidence="1">
    <location>
        <begin position="383"/>
        <end position="418"/>
    </location>
</feature>
<dbReference type="AlphaFoldDB" id="A0A9P0DMT0"/>
<reference evidence="2" key="1">
    <citation type="submission" date="2022-01" db="EMBL/GenBank/DDBJ databases">
        <authorList>
            <person name="King R."/>
        </authorList>
    </citation>
    <scope>NUCLEOTIDE SEQUENCE</scope>
</reference>
<dbReference type="OrthoDB" id="6758316at2759"/>
<sequence length="690" mass="78508">MSHSSTSILLIMANDLLKQINKIKSTISTNDQIVWACQAATKCYTDEISHLKDEEERLMKDICKIDEQIKESKPLIGILEKCSELQNDTLKISLESLVTHRLYQKCVEENINKHKKECDLLIGEYSEHIEQCKTKLEHTNPLFKILQEKRTELKKSKIQCLDLQQRLKRRKVINEQKLRIQKQLFYADIVSFAEAWLDQKKYLDAIKEYEVVKHQERELMIKLMELTEELRVKDKMAYVTKDTSTFIPQIQFSKNSIDDGSINNNKNTANTANYEKPSVNPLKDLEVLLKENNFGQSGPIKKVGTTTGYSNKNNHLTDNSYIPTKVRILENKTLKPPHPHQPVIALSKEERSKAIDAKLQRVMQNFSRSMSRQNSQRISKSYQIPNGNLKGINDVTSPEEADKEPIEEMNKSQTGATEGLENMNILSQETRMAMVLLSQDSVKGSSAEANLKKFKYPTDNYSKEANKKVENTNSDCENGILQKMDVDDRQQKHGILNTNLFKMNDGNAFGKNGQFSMNLGGSNPGNIFKNDINNTLPESNVFPMHTSGTNGIFQPMRNTSSFSQPFKMNDNKENNPNKNVFKVPEAASANNLPSQPNQNTTINSSDSSVSTNLKDSQNLPLHEETNFFSMHGAHYNFGNTMTQITENPNDSYEMAWSPPATDFSNKSFMDTNPLLPFGQSNTTFGFSFFK</sequence>
<protein>
    <submittedName>
        <fullName evidence="2">Uncharacterized protein</fullName>
    </submittedName>
</protein>
<organism evidence="2 3">
    <name type="scientific">Phaedon cochleariae</name>
    <name type="common">Mustard beetle</name>
    <dbReference type="NCBI Taxonomy" id="80249"/>
    <lineage>
        <taxon>Eukaryota</taxon>
        <taxon>Metazoa</taxon>
        <taxon>Ecdysozoa</taxon>
        <taxon>Arthropoda</taxon>
        <taxon>Hexapoda</taxon>
        <taxon>Insecta</taxon>
        <taxon>Pterygota</taxon>
        <taxon>Neoptera</taxon>
        <taxon>Endopterygota</taxon>
        <taxon>Coleoptera</taxon>
        <taxon>Polyphaga</taxon>
        <taxon>Cucujiformia</taxon>
        <taxon>Chrysomeloidea</taxon>
        <taxon>Chrysomelidae</taxon>
        <taxon>Chrysomelinae</taxon>
        <taxon>Chrysomelini</taxon>
        <taxon>Phaedon</taxon>
    </lineage>
</organism>
<name>A0A9P0DMT0_PHACE</name>
<dbReference type="Proteomes" id="UP001153737">
    <property type="component" value="Chromosome 2"/>
</dbReference>
<gene>
    <name evidence="2" type="ORF">PHAECO_LOCUS6143</name>
</gene>
<accession>A0A9P0DMT0</accession>